<gene>
    <name evidence="2" type="ORF">ABID37_004790</name>
</gene>
<sequence>MADRLCFIHTVATLVPRFAELASQHLPGVDVFHTLDESLLQDLLRHGPGTSITSRVVGHAELAADAGATAIVFTCSSTSPAVDVARQVVNVPIIKIDDPMARTAVLNGKIIGVLCTTSSTVEPSRQLLATHAAVAGREVEIVPHLVADAFDALRSGDRATHDRLVSDSAATLSGRCDLLVLAQASLAHLRDDLEAALSRAVLSSPGPLMAELVSRFGKGDGK</sequence>
<protein>
    <submittedName>
        <fullName evidence="2">Glutamate racemase</fullName>
    </submittedName>
</protein>
<evidence type="ECO:0000313" key="2">
    <source>
        <dbReference type="EMBL" id="MET3794550.1"/>
    </source>
</evidence>
<organism evidence="2 3">
    <name type="scientific">Aquamicrobium terrae</name>
    <dbReference type="NCBI Taxonomy" id="1324945"/>
    <lineage>
        <taxon>Bacteria</taxon>
        <taxon>Pseudomonadati</taxon>
        <taxon>Pseudomonadota</taxon>
        <taxon>Alphaproteobacteria</taxon>
        <taxon>Hyphomicrobiales</taxon>
        <taxon>Phyllobacteriaceae</taxon>
        <taxon>Aquamicrobium</taxon>
    </lineage>
</organism>
<dbReference type="InterPro" id="IPR015942">
    <property type="entry name" value="Asp/Glu/hydantoin_racemase"/>
</dbReference>
<dbReference type="InterPro" id="IPR053714">
    <property type="entry name" value="Iso_Racemase_Enz_sf"/>
</dbReference>
<dbReference type="RefSeq" id="WP_354199407.1">
    <property type="nucleotide sequence ID" value="NZ_JBEPML010000026.1"/>
</dbReference>
<reference evidence="2 3" key="1">
    <citation type="submission" date="2024-06" db="EMBL/GenBank/DDBJ databases">
        <title>Genomic Encyclopedia of Type Strains, Phase IV (KMG-IV): sequencing the most valuable type-strain genomes for metagenomic binning, comparative biology and taxonomic classification.</title>
        <authorList>
            <person name="Goeker M."/>
        </authorList>
    </citation>
    <scope>NUCLEOTIDE SEQUENCE [LARGE SCALE GENOMIC DNA]</scope>
    <source>
        <strain evidence="2 3">DSM 27865</strain>
    </source>
</reference>
<dbReference type="Pfam" id="PF01177">
    <property type="entry name" value="Asp_Glu_race"/>
    <property type="match status" value="1"/>
</dbReference>
<proteinExistence type="inferred from homology"/>
<accession>A0ABV2N6V8</accession>
<keyword evidence="3" id="KW-1185">Reference proteome</keyword>
<comment type="similarity">
    <text evidence="1">Belongs to the HyuE racemase family.</text>
</comment>
<name>A0ABV2N6V8_9HYPH</name>
<comment type="caution">
    <text evidence="2">The sequence shown here is derived from an EMBL/GenBank/DDBJ whole genome shotgun (WGS) entry which is preliminary data.</text>
</comment>
<evidence type="ECO:0000313" key="3">
    <source>
        <dbReference type="Proteomes" id="UP001549076"/>
    </source>
</evidence>
<dbReference type="Proteomes" id="UP001549076">
    <property type="component" value="Unassembled WGS sequence"/>
</dbReference>
<evidence type="ECO:0000256" key="1">
    <source>
        <dbReference type="ARBA" id="ARBA00038414"/>
    </source>
</evidence>
<dbReference type="EMBL" id="JBEPML010000026">
    <property type="protein sequence ID" value="MET3794550.1"/>
    <property type="molecule type" value="Genomic_DNA"/>
</dbReference>
<dbReference type="Gene3D" id="3.40.50.12500">
    <property type="match status" value="1"/>
</dbReference>